<evidence type="ECO:0000313" key="3">
    <source>
        <dbReference type="Proteomes" id="UP001178662"/>
    </source>
</evidence>
<dbReference type="PROSITE" id="PS51257">
    <property type="entry name" value="PROKAR_LIPOPROTEIN"/>
    <property type="match status" value="1"/>
</dbReference>
<dbReference type="InterPro" id="IPR006059">
    <property type="entry name" value="SBP"/>
</dbReference>
<name>A0AA95F0P7_9BACL</name>
<proteinExistence type="predicted"/>
<organism evidence="2 3">
    <name type="scientific">Candidatus Cohnella colombiensis</name>
    <dbReference type="NCBI Taxonomy" id="3121368"/>
    <lineage>
        <taxon>Bacteria</taxon>
        <taxon>Bacillati</taxon>
        <taxon>Bacillota</taxon>
        <taxon>Bacilli</taxon>
        <taxon>Bacillales</taxon>
        <taxon>Paenibacillaceae</taxon>
        <taxon>Cohnella</taxon>
    </lineage>
</organism>
<dbReference type="Gene3D" id="3.40.190.10">
    <property type="entry name" value="Periplasmic binding protein-like II"/>
    <property type="match status" value="1"/>
</dbReference>
<gene>
    <name evidence="2" type="ORF">P0Y55_13470</name>
</gene>
<dbReference type="InterPro" id="IPR050490">
    <property type="entry name" value="Bact_solute-bd_prot1"/>
</dbReference>
<feature type="signal peptide" evidence="1">
    <location>
        <begin position="1"/>
        <end position="17"/>
    </location>
</feature>
<evidence type="ECO:0000313" key="2">
    <source>
        <dbReference type="EMBL" id="WEK56389.1"/>
    </source>
</evidence>
<keyword evidence="3" id="KW-1185">Reference proteome</keyword>
<feature type="chain" id="PRO_5041745390" evidence="1">
    <location>
        <begin position="18"/>
        <end position="434"/>
    </location>
</feature>
<dbReference type="PANTHER" id="PTHR43649:SF12">
    <property type="entry name" value="DIACETYLCHITOBIOSE BINDING PROTEIN DASA"/>
    <property type="match status" value="1"/>
</dbReference>
<dbReference type="AlphaFoldDB" id="A0AA95F0P7"/>
<protein>
    <submittedName>
        <fullName evidence="2">Extracellular solute-binding protein</fullName>
    </submittedName>
</protein>
<dbReference type="Proteomes" id="UP001178662">
    <property type="component" value="Chromosome"/>
</dbReference>
<keyword evidence="1" id="KW-0732">Signal</keyword>
<accession>A0AA95F0P7</accession>
<dbReference type="Pfam" id="PF01547">
    <property type="entry name" value="SBP_bac_1"/>
    <property type="match status" value="1"/>
</dbReference>
<dbReference type="EMBL" id="CP119317">
    <property type="protein sequence ID" value="WEK56389.1"/>
    <property type="molecule type" value="Genomic_DNA"/>
</dbReference>
<dbReference type="SUPFAM" id="SSF53850">
    <property type="entry name" value="Periplasmic binding protein-like II"/>
    <property type="match status" value="1"/>
</dbReference>
<sequence length="434" mass="49129">MKITLLSVLLVMVCSLAACTEMKKETGPVEVHFKVIYLEREKTSFYAKPYEDAMEEFNRLNPKIKVIFDYEPPATGAVLKTWLDVLKQMESDEVLDIIPISPEDLRYIANKDLILDLTSYLPNNIDIPQKILDLATIDGKLLVLPYGAYVPAVLYDKDLFDQAQIPYPESEWTWEQFAEISKRLDTSYGSISYSPFSLDTLMISMGASTLSPDGENAVGYFDSPEAVRAVQWLNEYYRSDEGKKAPMGFMNYFGYFDGSETAMIIGSNNLSFSRFEGENKKKLGAAPLPYFVDGRRATQIGYSGYAISRNCKHPEAAWKFIEYLTLDSNQYSIKFAENYLPTSQSVAEAAGLNSDSNMKMYSEELNYAVKLTDGNPYFWSAWNPEMIAEFEKLIELSDDEIPSKLHELADKLEVEMSSLKLADEQQAESLQTAP</sequence>
<evidence type="ECO:0000256" key="1">
    <source>
        <dbReference type="SAM" id="SignalP"/>
    </source>
</evidence>
<dbReference type="PANTHER" id="PTHR43649">
    <property type="entry name" value="ARABINOSE-BINDING PROTEIN-RELATED"/>
    <property type="match status" value="1"/>
</dbReference>
<reference evidence="2" key="1">
    <citation type="submission" date="2023-03" db="EMBL/GenBank/DDBJ databases">
        <title>Andean soil-derived lignocellulolytic bacterial consortium as a source of novel taxa and putative plastic-active enzymes.</title>
        <authorList>
            <person name="Diaz-Garcia L."/>
            <person name="Chuvochina M."/>
            <person name="Feuerriegel G."/>
            <person name="Bunk B."/>
            <person name="Sproer C."/>
            <person name="Streit W.R."/>
            <person name="Rodriguez L.M."/>
            <person name="Overmann J."/>
            <person name="Jimenez D.J."/>
        </authorList>
    </citation>
    <scope>NUCLEOTIDE SEQUENCE</scope>
    <source>
        <strain evidence="2">MAG 2441</strain>
    </source>
</reference>